<protein>
    <recommendedName>
        <fullName evidence="3">Alpha/beta hydrolase fold-3 domain-containing protein</fullName>
    </recommendedName>
</protein>
<reference evidence="5" key="1">
    <citation type="journal article" date="2017" name="Med. Chem. Commun.">
        <title>Nonomuraea sp. ATCC 55076 harbours the largest actinomycete chromosome to date and the kistamicin biosynthetic gene cluster.</title>
        <authorList>
            <person name="Nazari B."/>
            <person name="Forneris C.C."/>
            <person name="Gibson M.I."/>
            <person name="Moon K."/>
            <person name="Schramma K.R."/>
            <person name="Seyedsayamdost M.R."/>
        </authorList>
    </citation>
    <scope>NUCLEOTIDE SEQUENCE [LARGE SCALE GENOMIC DNA]</scope>
    <source>
        <strain evidence="5">ATCC 55076</strain>
    </source>
</reference>
<feature type="compositionally biased region" description="Basic and acidic residues" evidence="2">
    <location>
        <begin position="302"/>
        <end position="329"/>
    </location>
</feature>
<gene>
    <name evidence="4" type="ORF">BKM31_04125</name>
</gene>
<dbReference type="Pfam" id="PF07859">
    <property type="entry name" value="Abhydrolase_3"/>
    <property type="match status" value="1"/>
</dbReference>
<dbReference type="SUPFAM" id="SSF53474">
    <property type="entry name" value="alpha/beta-Hydrolases"/>
    <property type="match status" value="1"/>
</dbReference>
<evidence type="ECO:0000256" key="1">
    <source>
        <dbReference type="ARBA" id="ARBA00022801"/>
    </source>
</evidence>
<dbReference type="InterPro" id="IPR029058">
    <property type="entry name" value="AB_hydrolase_fold"/>
</dbReference>
<evidence type="ECO:0000313" key="5">
    <source>
        <dbReference type="Proteomes" id="UP000190797"/>
    </source>
</evidence>
<dbReference type="EMBL" id="CP017717">
    <property type="protein sequence ID" value="AQZ60796.1"/>
    <property type="molecule type" value="Genomic_DNA"/>
</dbReference>
<dbReference type="KEGG" id="noa:BKM31_04125"/>
<feature type="domain" description="Alpha/beta hydrolase fold-3" evidence="3">
    <location>
        <begin position="346"/>
        <end position="475"/>
    </location>
</feature>
<organism evidence="4 5">
    <name type="scientific">[Actinomadura] parvosata subsp. kistnae</name>
    <dbReference type="NCBI Taxonomy" id="1909395"/>
    <lineage>
        <taxon>Bacteria</taxon>
        <taxon>Bacillati</taxon>
        <taxon>Actinomycetota</taxon>
        <taxon>Actinomycetes</taxon>
        <taxon>Streptosporangiales</taxon>
        <taxon>Streptosporangiaceae</taxon>
        <taxon>Nonomuraea</taxon>
    </lineage>
</organism>
<evidence type="ECO:0000259" key="3">
    <source>
        <dbReference type="Pfam" id="PF07859"/>
    </source>
</evidence>
<feature type="compositionally biased region" description="Low complexity" evidence="2">
    <location>
        <begin position="172"/>
        <end position="184"/>
    </location>
</feature>
<feature type="region of interest" description="Disordered" evidence="2">
    <location>
        <begin position="254"/>
        <end position="342"/>
    </location>
</feature>
<keyword evidence="5" id="KW-1185">Reference proteome</keyword>
<dbReference type="PANTHER" id="PTHR48081:SF33">
    <property type="entry name" value="KYNURENINE FORMAMIDASE"/>
    <property type="match status" value="1"/>
</dbReference>
<dbReference type="InterPro" id="IPR050300">
    <property type="entry name" value="GDXG_lipolytic_enzyme"/>
</dbReference>
<dbReference type="Proteomes" id="UP000190797">
    <property type="component" value="Chromosome"/>
</dbReference>
<accession>A0A1U9ZS54</accession>
<dbReference type="Gene3D" id="3.40.50.1820">
    <property type="entry name" value="alpha/beta hydrolase"/>
    <property type="match status" value="2"/>
</dbReference>
<keyword evidence="1" id="KW-0378">Hydrolase</keyword>
<dbReference type="InterPro" id="IPR013094">
    <property type="entry name" value="AB_hydrolase_3"/>
</dbReference>
<dbReference type="GO" id="GO:0016787">
    <property type="term" value="F:hydrolase activity"/>
    <property type="evidence" value="ECO:0007669"/>
    <property type="project" value="UniProtKB-KW"/>
</dbReference>
<dbReference type="PANTHER" id="PTHR48081">
    <property type="entry name" value="AB HYDROLASE SUPERFAMILY PROTEIN C4A8.06C"/>
    <property type="match status" value="1"/>
</dbReference>
<dbReference type="AlphaFoldDB" id="A0A1U9ZS54"/>
<feature type="region of interest" description="Disordered" evidence="2">
    <location>
        <begin position="124"/>
        <end position="184"/>
    </location>
</feature>
<sequence>MVADAELLGEIARREFAALGVAGRLVHARDAAHVRSLMRTEDVVVVVPAPGPDARTLLRQPPGSGVVVPVDIDRVPGARHIHGRGLAGLAWAIRHAVHRARHPQVRRIPYGPSPEQWGDLYLPPAPQAGAAVPDADPAETPRATEGRAETPGAAGERAEVPGTGRHAEVPSAAGGRAEVPGAAGVPGRVPVVALVHGGYWRSEWAADLMEALCADLAARGFAVWNLEYRRPDLHGWAATRQDVTAGLAALHAIGPATPTGPTLAARRAQPGNGPDASDRAEPRNGPDAADPAELRNGPGAADRAELRNGPDAPDRAEPRNGPDTPDRAEPQPPSVAPGLAVPEAPSLDLDRIVVAGHSAGAQLALRAVADGARVALAVSLAGVLDLEQTDRRWLSHGAMAAALTGGEAPAPALDHGSLDEGELLASSPLLRLPLGVPQIVVQGRGDDVNLVDFSRRYVAAARQAGDEVAYLELPGDHQDVITPGTPIWQATAAAITRVVTAVT</sequence>
<proteinExistence type="predicted"/>
<evidence type="ECO:0000256" key="2">
    <source>
        <dbReference type="SAM" id="MobiDB-lite"/>
    </source>
</evidence>
<evidence type="ECO:0000313" key="4">
    <source>
        <dbReference type="EMBL" id="AQZ60796.1"/>
    </source>
</evidence>
<dbReference type="STRING" id="1909395.BKM31_04125"/>
<name>A0A1U9ZS54_9ACTN</name>